<dbReference type="KEGG" id="tmu:101358373"/>
<dbReference type="InterPro" id="IPR017943">
    <property type="entry name" value="Bactericidal_perm-incr_a/b_dom"/>
</dbReference>
<dbReference type="SUPFAM" id="SSF55394">
    <property type="entry name" value="Bactericidal permeability-increasing protein, BPI"/>
    <property type="match status" value="1"/>
</dbReference>
<evidence type="ECO:0000313" key="4">
    <source>
        <dbReference type="RefSeq" id="XP_004370643.1"/>
    </source>
</evidence>
<reference evidence="4" key="1">
    <citation type="submission" date="2025-08" db="UniProtKB">
        <authorList>
            <consortium name="RefSeq"/>
        </authorList>
    </citation>
    <scope>IDENTIFICATION</scope>
</reference>
<dbReference type="FunCoup" id="A0A2Y9D9S6">
    <property type="interactions" value="5"/>
</dbReference>
<dbReference type="STRING" id="127582.A0A2Y9D9S6"/>
<evidence type="ECO:0000256" key="1">
    <source>
        <dbReference type="SAM" id="SignalP"/>
    </source>
</evidence>
<organism evidence="3 4">
    <name type="scientific">Trichechus manatus latirostris</name>
    <name type="common">Florida manatee</name>
    <dbReference type="NCBI Taxonomy" id="127582"/>
    <lineage>
        <taxon>Eukaryota</taxon>
        <taxon>Metazoa</taxon>
        <taxon>Chordata</taxon>
        <taxon>Craniata</taxon>
        <taxon>Vertebrata</taxon>
        <taxon>Euteleostomi</taxon>
        <taxon>Mammalia</taxon>
        <taxon>Eutheria</taxon>
        <taxon>Afrotheria</taxon>
        <taxon>Sirenia</taxon>
        <taxon>Trichechidae</taxon>
        <taxon>Trichechus</taxon>
    </lineage>
</organism>
<gene>
    <name evidence="4" type="primary">BPIFA3</name>
</gene>
<sequence length="260" mass="29515">MSPLWKLFILLGLLASHSALPEQPWPGLAKVHTESRSTLAQIIAQGLMRHNAEGRIQNLQLLSSLNGSEHVAPGMVGWLIGSTSFQQQKEDSINITNIQLDYGGIQMSFHKEWFSANISLEFDIRFRLPFNNKIIQLRARMNLVVEFWLEKDEFGRRDLAMGNCHVEPSSVGVMVLTENTPPKMKHFIRNLRENLEKVIPRLVASQVCPLMDEILRQLDVKLLKSLLGVCLRPYGKDCSDLANGWKRYPPPEPEGCLHVL</sequence>
<dbReference type="PANTHER" id="PTHR47736">
    <property type="entry name" value="BPI FOLD-CONTAINING FAMILY A MEMBER 3"/>
    <property type="match status" value="1"/>
</dbReference>
<dbReference type="OrthoDB" id="9534465at2759"/>
<protein>
    <submittedName>
        <fullName evidence="4">BPI fold-containing family A member 3</fullName>
    </submittedName>
</protein>
<dbReference type="GeneID" id="101358373"/>
<dbReference type="InParanoid" id="A0A2Y9D9S6"/>
<dbReference type="InterPro" id="IPR032946">
    <property type="entry name" value="Bpifa3"/>
</dbReference>
<feature type="chain" id="PRO_5015904596" evidence="1">
    <location>
        <begin position="20"/>
        <end position="260"/>
    </location>
</feature>
<dbReference type="CTD" id="128861"/>
<dbReference type="GO" id="GO:0008289">
    <property type="term" value="F:lipid binding"/>
    <property type="evidence" value="ECO:0007669"/>
    <property type="project" value="InterPro"/>
</dbReference>
<keyword evidence="1" id="KW-0732">Signal</keyword>
<dbReference type="Pfam" id="PF01273">
    <property type="entry name" value="LBP_BPI_CETP"/>
    <property type="match status" value="1"/>
</dbReference>
<feature type="domain" description="Lipid-binding serum glycoprotein N-terminal" evidence="2">
    <location>
        <begin position="46"/>
        <end position="218"/>
    </location>
</feature>
<dbReference type="Proteomes" id="UP000248480">
    <property type="component" value="Unplaced"/>
</dbReference>
<dbReference type="AlphaFoldDB" id="A0A2Y9D9S6"/>
<proteinExistence type="predicted"/>
<dbReference type="InterPro" id="IPR017942">
    <property type="entry name" value="Lipid-bd_serum_glycop_N"/>
</dbReference>
<name>A0A2Y9D9S6_TRIMA</name>
<dbReference type="PANTHER" id="PTHR47736:SF1">
    <property type="entry name" value="BPI FOLD-CONTAINING FAMILY A MEMBER 3"/>
    <property type="match status" value="1"/>
</dbReference>
<evidence type="ECO:0000259" key="2">
    <source>
        <dbReference type="Pfam" id="PF01273"/>
    </source>
</evidence>
<dbReference type="Gene3D" id="3.15.10.10">
    <property type="entry name" value="Bactericidal permeability-increasing protein, domain 1"/>
    <property type="match status" value="1"/>
</dbReference>
<keyword evidence="3" id="KW-1185">Reference proteome</keyword>
<accession>A0A2Y9D9S6</accession>
<feature type="signal peptide" evidence="1">
    <location>
        <begin position="1"/>
        <end position="19"/>
    </location>
</feature>
<dbReference type="RefSeq" id="XP_004370643.1">
    <property type="nucleotide sequence ID" value="XM_004370586.1"/>
</dbReference>
<evidence type="ECO:0000313" key="3">
    <source>
        <dbReference type="Proteomes" id="UP000248480"/>
    </source>
</evidence>